<keyword evidence="1" id="KW-0732">Signal</keyword>
<accession>A0ABP9C9X5</accession>
<comment type="caution">
    <text evidence="3">The sequence shown here is derived from an EMBL/GenBank/DDBJ whole genome shotgun (WGS) entry which is preliminary data.</text>
</comment>
<dbReference type="Pfam" id="PF22807">
    <property type="entry name" value="TrAA12"/>
    <property type="match status" value="1"/>
</dbReference>
<dbReference type="InterPro" id="IPR011041">
    <property type="entry name" value="Quinoprot_gluc/sorb_DH_b-prop"/>
</dbReference>
<evidence type="ECO:0000313" key="3">
    <source>
        <dbReference type="EMBL" id="GAA4807212.1"/>
    </source>
</evidence>
<evidence type="ECO:0000313" key="4">
    <source>
        <dbReference type="Proteomes" id="UP001501411"/>
    </source>
</evidence>
<dbReference type="PANTHER" id="PTHR33546:SF1">
    <property type="entry name" value="LARGE, MULTIFUNCTIONAL SECRETED PROTEIN"/>
    <property type="match status" value="1"/>
</dbReference>
<reference evidence="4" key="1">
    <citation type="journal article" date="2019" name="Int. J. Syst. Evol. Microbiol.">
        <title>The Global Catalogue of Microorganisms (GCM) 10K type strain sequencing project: providing services to taxonomists for standard genome sequencing and annotation.</title>
        <authorList>
            <consortium name="The Broad Institute Genomics Platform"/>
            <consortium name="The Broad Institute Genome Sequencing Center for Infectious Disease"/>
            <person name="Wu L."/>
            <person name="Ma J."/>
        </authorList>
    </citation>
    <scope>NUCLEOTIDE SEQUENCE [LARGE SCALE GENOMIC DNA]</scope>
    <source>
        <strain evidence="4">JCM 18200</strain>
    </source>
</reference>
<gene>
    <name evidence="3" type="ORF">GCM10023231_40500</name>
</gene>
<proteinExistence type="predicted"/>
<dbReference type="Gene3D" id="2.120.10.30">
    <property type="entry name" value="TolB, C-terminal domain"/>
    <property type="match status" value="1"/>
</dbReference>
<name>A0ABP9C9X5_9SPHI</name>
<feature type="chain" id="PRO_5046257349" evidence="1">
    <location>
        <begin position="32"/>
        <end position="431"/>
    </location>
</feature>
<dbReference type="InterPro" id="IPR011042">
    <property type="entry name" value="6-blade_b-propeller_TolB-like"/>
</dbReference>
<sequence length="431" mass="46521">MQHMSNLGSLKNSSLAALFMLAVLVSCKPSAKTVVADEDNAGLTLPEGFGALKAADSVGKARHLVVNANGDIFVKLEKPKDGSGILMLSDGDGDGKVDSTAGFGNYDGTGIAMKGDYLYASSNTDVFRYKLNEHQHVIDGQKPDTVVSGLIDRRQHNSKSISLDEAGNIYVNIGAYSNACQIQDRTKGSPGMLPCPILDSAGGIWQFKAEGIKQGYADGVHYATGLRNVVGLDWNKQASALFVMQHGRDNLQDFYPELFGGPDVSVNLPAETMYEVHQGTNAGWPYFFYDQDKKQKVLNPEYESHRAALSADSIADPAVAFPGHLAPNALLFYTGNMFPEKYRNGAFIAFHGSWNRAPKQEGFFVAFVPFKNGKPNGEWEVFAKGFAGAEQVESPGDAKHRPTGLAQGPDGSLYVSDDAGGTIYRIIYGKQ</sequence>
<organism evidence="3 4">
    <name type="scientific">Olivibacter ginsenosidimutans</name>
    <dbReference type="NCBI Taxonomy" id="1176537"/>
    <lineage>
        <taxon>Bacteria</taxon>
        <taxon>Pseudomonadati</taxon>
        <taxon>Bacteroidota</taxon>
        <taxon>Sphingobacteriia</taxon>
        <taxon>Sphingobacteriales</taxon>
        <taxon>Sphingobacteriaceae</taxon>
        <taxon>Olivibacter</taxon>
    </lineage>
</organism>
<evidence type="ECO:0000259" key="2">
    <source>
        <dbReference type="Pfam" id="PF22807"/>
    </source>
</evidence>
<feature type="signal peptide" evidence="1">
    <location>
        <begin position="1"/>
        <end position="31"/>
    </location>
</feature>
<dbReference type="Proteomes" id="UP001501411">
    <property type="component" value="Unassembled WGS sequence"/>
</dbReference>
<evidence type="ECO:0000256" key="1">
    <source>
        <dbReference type="SAM" id="SignalP"/>
    </source>
</evidence>
<dbReference type="RefSeq" id="WP_345234965.1">
    <property type="nucleotide sequence ID" value="NZ_BAABIQ010000044.1"/>
</dbReference>
<keyword evidence="4" id="KW-1185">Reference proteome</keyword>
<dbReference type="InterPro" id="IPR054539">
    <property type="entry name" value="Beta-prop_PDH"/>
</dbReference>
<feature type="domain" description="Pyrroloquinoline quinone-dependent pyranose dehydrogenase beta-propeller" evidence="2">
    <location>
        <begin position="45"/>
        <end position="426"/>
    </location>
</feature>
<protein>
    <submittedName>
        <fullName evidence="3">Sorbosone dehydrogenase family protein</fullName>
    </submittedName>
</protein>
<dbReference type="SUPFAM" id="SSF50952">
    <property type="entry name" value="Soluble quinoprotein glucose dehydrogenase"/>
    <property type="match status" value="1"/>
</dbReference>
<dbReference type="EMBL" id="BAABIQ010000044">
    <property type="protein sequence ID" value="GAA4807212.1"/>
    <property type="molecule type" value="Genomic_DNA"/>
</dbReference>
<dbReference type="PANTHER" id="PTHR33546">
    <property type="entry name" value="LARGE, MULTIFUNCTIONAL SECRETED PROTEIN-RELATED"/>
    <property type="match status" value="1"/>
</dbReference>